<accession>G8YPZ3</accession>
<organism evidence="2 3">
    <name type="scientific">Pichia sorbitophila (strain ATCC MYA-4447 / BCRC 22081 / CBS 7064 / NBRC 10061 / NRRL Y-12695)</name>
    <name type="common">Hybrid yeast</name>
    <dbReference type="NCBI Taxonomy" id="559304"/>
    <lineage>
        <taxon>Eukaryota</taxon>
        <taxon>Fungi</taxon>
        <taxon>Dikarya</taxon>
        <taxon>Ascomycota</taxon>
        <taxon>Saccharomycotina</taxon>
        <taxon>Pichiomycetes</taxon>
        <taxon>Debaryomycetaceae</taxon>
        <taxon>Millerozyma</taxon>
    </lineage>
</organism>
<evidence type="ECO:0000256" key="1">
    <source>
        <dbReference type="SAM" id="MobiDB-lite"/>
    </source>
</evidence>
<dbReference type="InParanoid" id="G8YPZ3"/>
<feature type="compositionally biased region" description="Basic and acidic residues" evidence="1">
    <location>
        <begin position="547"/>
        <end position="735"/>
    </location>
</feature>
<dbReference type="Proteomes" id="UP000005222">
    <property type="component" value="Chromosome D"/>
</dbReference>
<feature type="region of interest" description="Disordered" evidence="1">
    <location>
        <begin position="1"/>
        <end position="23"/>
    </location>
</feature>
<feature type="compositionally biased region" description="Acidic residues" evidence="1">
    <location>
        <begin position="128"/>
        <end position="140"/>
    </location>
</feature>
<name>G8YPZ3_PICSO</name>
<sequence>MFGSRKRTLNEDDNTSGNGKSSRFSLFGIFNVFKSKKDGSDKKPEETGVDGAASELQLIEREKLVNDFSSSKKRRLSQIEPLSSGNVPRTTTLNHNVGVYQNCYDLIKKKNEELGYDLERRLSTAYEQELEQDGDNDDEDKPVNYRSYSTYPSTSENLYDSPNLDGNIDSAKGRLRQISQEDGDANSQRYLTPDKEDSPTTNVTGYLSSIKENRRKMLGTDMFESAKSVPRDVVSQEIESMAPGLQYEEDYGILPADDAEFGSLNNCAVDEEGNPIVIEHEYAPIYTDDEGNLVRPPFINLDPRERYHLLQLKKSIETSEALERRIKYMVNPQETDSRNIKGTNKVETATQTHDMEYLDNALQFNRFRKRLREEKDNQRRKRAKNSSGYFVGEFDYDETEIRPPEKTKYSGYLGGINKPKFQTKDNADTDRRTKMTKDRVGLDESLLRNEKINVKVDENFSKNVEKKLKGSEEGSIPVANGPSIGGISKSTEESKPTLSFGNATANDTEPDLVDRKRSKRTLDSETTDEKPSLNFGGATKTSLFTSGDKKEEKPSFSFGEKKEDKPTLSFGQKKEEKPAFTFGEKKEDKPAFTFGEKKEDKPAFTFGEKKDDKPAFTFGEKKEDKSTFSFGDKKEDKPAFTFGEKKDDKPSLSFGEKKDDKPTLSFGEKKDDKPLFSFGQKKDDKPAFTFGEKKEDKPAFTLGEKKEDKPTLTFGEKKEIKPAFTFGEKKEDDSAKPSFSFGGKKDEKPAFTFGEKKDDKPSFTFGGFSPQNQTLSQTPTPSSTLKETSAPAPLTSGVASSIPGTGSSGLFGQPQSASAPPAKTSPFTFGAPSSSLPRNNTFGNPSGGARTSPFSFGPTAAPGTAAGAPVFNNRGSTPTPGAAPAPFASTTPPTFAFTGALSKEPTPDPASIFGQAAPAAPQGQQVPIASPMPSMGMGMGMNSPMGTGAPSTTPLLKTNRKIAQMRSRRR</sequence>
<feature type="compositionally biased region" description="Polar residues" evidence="1">
    <location>
        <begin position="177"/>
        <end position="190"/>
    </location>
</feature>
<gene>
    <name evidence="2" type="primary">Piso0_000757</name>
    <name evidence="2" type="ORF">GNLVRS01_PISO0D03457g</name>
</gene>
<dbReference type="EMBL" id="FO082056">
    <property type="protein sequence ID" value="CCE78728.1"/>
    <property type="molecule type" value="Genomic_DNA"/>
</dbReference>
<evidence type="ECO:0000313" key="3">
    <source>
        <dbReference type="Proteomes" id="UP000005222"/>
    </source>
</evidence>
<protein>
    <submittedName>
        <fullName evidence="2">Piso0_000757 protein</fullName>
    </submittedName>
</protein>
<dbReference type="STRING" id="559304.G8YPZ3"/>
<feature type="compositionally biased region" description="Low complexity" evidence="1">
    <location>
        <begin position="769"/>
        <end position="785"/>
    </location>
</feature>
<feature type="compositionally biased region" description="Polar residues" evidence="1">
    <location>
        <begin position="825"/>
        <end position="844"/>
    </location>
</feature>
<feature type="compositionally biased region" description="Polar residues" evidence="1">
    <location>
        <begin position="797"/>
        <end position="818"/>
    </location>
</feature>
<feature type="region of interest" description="Disordered" evidence="1">
    <location>
        <begin position="128"/>
        <end position="202"/>
    </location>
</feature>
<feature type="region of interest" description="Disordered" evidence="1">
    <location>
        <begin position="468"/>
        <end position="970"/>
    </location>
</feature>
<dbReference type="HOGENOM" id="CLU_010863_0_0_1"/>
<feature type="compositionally biased region" description="Basic and acidic residues" evidence="1">
    <location>
        <begin position="743"/>
        <end position="761"/>
    </location>
</feature>
<dbReference type="OrthoDB" id="4095576at2759"/>
<evidence type="ECO:0000313" key="2">
    <source>
        <dbReference type="EMBL" id="CCE78728.1"/>
    </source>
</evidence>
<feature type="compositionally biased region" description="Polar residues" evidence="1">
    <location>
        <begin position="496"/>
        <end position="507"/>
    </location>
</feature>
<keyword evidence="3" id="KW-1185">Reference proteome</keyword>
<feature type="compositionally biased region" description="Basic and acidic residues" evidence="1">
    <location>
        <begin position="512"/>
        <end position="531"/>
    </location>
</feature>
<dbReference type="AlphaFoldDB" id="G8YPZ3"/>
<proteinExistence type="predicted"/>
<feature type="compositionally biased region" description="Low complexity" evidence="1">
    <location>
        <begin position="914"/>
        <end position="946"/>
    </location>
</feature>
<dbReference type="eggNOG" id="KOG4719">
    <property type="taxonomic scope" value="Eukaryota"/>
</dbReference>
<feature type="compositionally biased region" description="Polar residues" evidence="1">
    <location>
        <begin position="146"/>
        <end position="160"/>
    </location>
</feature>
<reference evidence="2 3" key="1">
    <citation type="journal article" date="2012" name="G3 (Bethesda)">
        <title>Pichia sorbitophila, an interspecies yeast hybrid reveals early steps of genome resolution following polyploidization.</title>
        <authorList>
            <person name="Leh Louis V."/>
            <person name="Despons L."/>
            <person name="Friedrich A."/>
            <person name="Martin T."/>
            <person name="Durrens P."/>
            <person name="Casaregola S."/>
            <person name="Neuveglise C."/>
            <person name="Fairhead C."/>
            <person name="Marck C."/>
            <person name="Cruz J.A."/>
            <person name="Straub M.L."/>
            <person name="Kugler V."/>
            <person name="Sacerdot C."/>
            <person name="Uzunov Z."/>
            <person name="Thierry A."/>
            <person name="Weiss S."/>
            <person name="Bleykasten C."/>
            <person name="De Montigny J."/>
            <person name="Jacques N."/>
            <person name="Jung P."/>
            <person name="Lemaire M."/>
            <person name="Mallet S."/>
            <person name="Morel G."/>
            <person name="Richard G.F."/>
            <person name="Sarkar A."/>
            <person name="Savel G."/>
            <person name="Schacherer J."/>
            <person name="Seret M.L."/>
            <person name="Talla E."/>
            <person name="Samson G."/>
            <person name="Jubin C."/>
            <person name="Poulain J."/>
            <person name="Vacherie B."/>
            <person name="Barbe V."/>
            <person name="Pelletier E."/>
            <person name="Sherman D.J."/>
            <person name="Westhof E."/>
            <person name="Weissenbach J."/>
            <person name="Baret P.V."/>
            <person name="Wincker P."/>
            <person name="Gaillardin C."/>
            <person name="Dujon B."/>
            <person name="Souciet J.L."/>
        </authorList>
    </citation>
    <scope>NUCLEOTIDE SEQUENCE [LARGE SCALE GENOMIC DNA]</scope>
    <source>
        <strain evidence="3">ATCC MYA-4447 / BCRC 22081 / CBS 7064 / NBRC 10061 / NRRL Y-12695</strain>
    </source>
</reference>
<feature type="compositionally biased region" description="Low complexity" evidence="1">
    <location>
        <begin position="857"/>
        <end position="900"/>
    </location>
</feature>